<dbReference type="RefSeq" id="WP_012826914.1">
    <property type="nucleotide sequence ID" value="NC_013440.1"/>
</dbReference>
<dbReference type="KEGG" id="hoh:Hoch_1757"/>
<proteinExistence type="predicted"/>
<feature type="domain" description="BioF2-like acetyltransferase" evidence="1">
    <location>
        <begin position="193"/>
        <end position="337"/>
    </location>
</feature>
<sequence length="380" mass="41917">MEAALPIEFELRDSLSLGEQHALSEILRGTRFGALAIAWSELVRSAHPQQMSLYYVPVRLRDQLIGVAIVYVVHRFDIGKFAGGALAAISARLARWRLHPLSLRLGFVEIPLMNQPGLLLAAEHASAFDAIAAQLVQWLQGALDISGLCFKTSPERVGPASAALGALRIPAPRDALLTPRAASFRAYLSSFGRNRRRSAEKSRRRLERYGATIERLRPGEEPGDRLFALFSATAEQAARTGKLPTTIAIEAPFFHRLHTLGSDAYHVDAVCYRGEIIAFLLALHDGDTRYVKYYGGDYEHAVSTQAYFNLIAHEFEDAMDAGCKTIDCGVSNYEYKEKLGCTLHPSEYLAALYHPLLRPLAQLVGKRMARSESPAADDAP</sequence>
<keyword evidence="3" id="KW-1185">Reference proteome</keyword>
<dbReference type="InterPro" id="IPR016181">
    <property type="entry name" value="Acyl_CoA_acyltransferase"/>
</dbReference>
<dbReference type="Pfam" id="PF13480">
    <property type="entry name" value="Acetyltransf_6"/>
    <property type="match status" value="1"/>
</dbReference>
<dbReference type="Proteomes" id="UP000001880">
    <property type="component" value="Chromosome"/>
</dbReference>
<protein>
    <recommendedName>
        <fullName evidence="1">BioF2-like acetyltransferase domain-containing protein</fullName>
    </recommendedName>
</protein>
<dbReference type="OrthoDB" id="240921at2"/>
<organism evidence="2 3">
    <name type="scientific">Haliangium ochraceum (strain DSM 14365 / JCM 11303 / SMP-2)</name>
    <dbReference type="NCBI Taxonomy" id="502025"/>
    <lineage>
        <taxon>Bacteria</taxon>
        <taxon>Pseudomonadati</taxon>
        <taxon>Myxococcota</taxon>
        <taxon>Polyangia</taxon>
        <taxon>Haliangiales</taxon>
        <taxon>Kofleriaceae</taxon>
        <taxon>Haliangium</taxon>
    </lineage>
</organism>
<dbReference type="InterPro" id="IPR038740">
    <property type="entry name" value="BioF2-like_GNAT_dom"/>
</dbReference>
<evidence type="ECO:0000313" key="3">
    <source>
        <dbReference type="Proteomes" id="UP000001880"/>
    </source>
</evidence>
<gene>
    <name evidence="2" type="ordered locus">Hoch_1757</name>
</gene>
<evidence type="ECO:0000259" key="1">
    <source>
        <dbReference type="Pfam" id="PF13480"/>
    </source>
</evidence>
<dbReference type="EMBL" id="CP001804">
    <property type="protein sequence ID" value="ACY14306.1"/>
    <property type="molecule type" value="Genomic_DNA"/>
</dbReference>
<dbReference type="AlphaFoldDB" id="D0LXV1"/>
<dbReference type="STRING" id="502025.Hoch_1757"/>
<evidence type="ECO:0000313" key="2">
    <source>
        <dbReference type="EMBL" id="ACY14306.1"/>
    </source>
</evidence>
<dbReference type="SUPFAM" id="SSF55729">
    <property type="entry name" value="Acyl-CoA N-acyltransferases (Nat)"/>
    <property type="match status" value="1"/>
</dbReference>
<reference evidence="2 3" key="1">
    <citation type="journal article" date="2010" name="Stand. Genomic Sci.">
        <title>Complete genome sequence of Haliangium ochraceum type strain (SMP-2).</title>
        <authorList>
            <consortium name="US DOE Joint Genome Institute (JGI-PGF)"/>
            <person name="Ivanova N."/>
            <person name="Daum C."/>
            <person name="Lang E."/>
            <person name="Abt B."/>
            <person name="Kopitz M."/>
            <person name="Saunders E."/>
            <person name="Lapidus A."/>
            <person name="Lucas S."/>
            <person name="Glavina Del Rio T."/>
            <person name="Nolan M."/>
            <person name="Tice H."/>
            <person name="Copeland A."/>
            <person name="Cheng J.F."/>
            <person name="Chen F."/>
            <person name="Bruce D."/>
            <person name="Goodwin L."/>
            <person name="Pitluck S."/>
            <person name="Mavromatis K."/>
            <person name="Pati A."/>
            <person name="Mikhailova N."/>
            <person name="Chen A."/>
            <person name="Palaniappan K."/>
            <person name="Land M."/>
            <person name="Hauser L."/>
            <person name="Chang Y.J."/>
            <person name="Jeffries C.D."/>
            <person name="Detter J.C."/>
            <person name="Brettin T."/>
            <person name="Rohde M."/>
            <person name="Goker M."/>
            <person name="Bristow J."/>
            <person name="Markowitz V."/>
            <person name="Eisen J.A."/>
            <person name="Hugenholtz P."/>
            <person name="Kyrpides N.C."/>
            <person name="Klenk H.P."/>
        </authorList>
    </citation>
    <scope>NUCLEOTIDE SEQUENCE [LARGE SCALE GENOMIC DNA]</scope>
    <source>
        <strain evidence="3">DSM 14365 / CIP 107738 / JCM 11303 / AJ 13395 / SMP-2</strain>
    </source>
</reference>
<name>D0LXV1_HALO1</name>
<dbReference type="HOGENOM" id="CLU_727176_0_0_7"/>
<dbReference type="Gene3D" id="3.40.630.30">
    <property type="match status" value="1"/>
</dbReference>
<accession>D0LXV1</accession>
<dbReference type="eggNOG" id="COG3146">
    <property type="taxonomic scope" value="Bacteria"/>
</dbReference>